<comment type="caution">
    <text evidence="1">The sequence shown here is derived from an EMBL/GenBank/DDBJ whole genome shotgun (WGS) entry which is preliminary data.</text>
</comment>
<dbReference type="RefSeq" id="WP_369279787.1">
    <property type="nucleotide sequence ID" value="NZ_JBJVMW010000010.1"/>
</dbReference>
<dbReference type="EMBL" id="JBJVNE010000014">
    <property type="protein sequence ID" value="MFM9649816.1"/>
    <property type="molecule type" value="Genomic_DNA"/>
</dbReference>
<keyword evidence="2" id="KW-1185">Reference proteome</keyword>
<reference evidence="1 2" key="1">
    <citation type="submission" date="2024-12" db="EMBL/GenBank/DDBJ databases">
        <title>Forecasting of Potato common scab and diversities of Pathogenic streptomyces spp. in china.</title>
        <authorList>
            <person name="Handique U."/>
            <person name="Wu J."/>
        </authorList>
    </citation>
    <scope>NUCLEOTIDE SEQUENCE [LARGE SCALE GENOMIC DNA]</scope>
    <source>
        <strain evidence="1 2">ZRIMU1585</strain>
    </source>
</reference>
<sequence length="125" mass="13169">MLAELGVPAVEDPLAALLKLAGQILAWQEATAVLVNGLEEVRYEGATGAEQLRAEVALYERAMDRAVAVLSAIARLNIEERLARVTERQADAVIDAIDAALAAVGVTGREAATAKQAAARHLRSV</sequence>
<protein>
    <submittedName>
        <fullName evidence="1">Uncharacterized protein</fullName>
    </submittedName>
</protein>
<organism evidence="1 2">
    <name type="scientific">Streptomyces galilaeus</name>
    <dbReference type="NCBI Taxonomy" id="33899"/>
    <lineage>
        <taxon>Bacteria</taxon>
        <taxon>Bacillati</taxon>
        <taxon>Actinomycetota</taxon>
        <taxon>Actinomycetes</taxon>
        <taxon>Kitasatosporales</taxon>
        <taxon>Streptomycetaceae</taxon>
        <taxon>Streptomyces</taxon>
    </lineage>
</organism>
<evidence type="ECO:0000313" key="2">
    <source>
        <dbReference type="Proteomes" id="UP001631993"/>
    </source>
</evidence>
<gene>
    <name evidence="1" type="ORF">ACKI1S_27170</name>
</gene>
<accession>A0ABW9IMV2</accession>
<evidence type="ECO:0000313" key="1">
    <source>
        <dbReference type="EMBL" id="MFM9649816.1"/>
    </source>
</evidence>
<name>A0ABW9IMV2_STRGJ</name>
<dbReference type="Proteomes" id="UP001631993">
    <property type="component" value="Unassembled WGS sequence"/>
</dbReference>
<proteinExistence type="predicted"/>